<dbReference type="PANTHER" id="PTHR43156:SF2">
    <property type="entry name" value="STAGE II SPORULATION PROTEIN E"/>
    <property type="match status" value="1"/>
</dbReference>
<dbReference type="KEGG" id="sper:EW093_09105"/>
<dbReference type="OrthoDB" id="305353at2"/>
<dbReference type="SUPFAM" id="SSF52172">
    <property type="entry name" value="CheY-like"/>
    <property type="match status" value="1"/>
</dbReference>
<protein>
    <recommendedName>
        <fullName evidence="3">Response regulatory domain-containing protein</fullName>
    </recommendedName>
</protein>
<dbReference type="InterPro" id="IPR052016">
    <property type="entry name" value="Bact_Sigma-Reg"/>
</dbReference>
<dbReference type="PANTHER" id="PTHR43156">
    <property type="entry name" value="STAGE II SPORULATION PROTEIN E-RELATED"/>
    <property type="match status" value="1"/>
</dbReference>
<dbReference type="InterPro" id="IPR003594">
    <property type="entry name" value="HATPase_dom"/>
</dbReference>
<feature type="domain" description="Response regulatory" evidence="3">
    <location>
        <begin position="1"/>
        <end position="40"/>
    </location>
</feature>
<dbReference type="PROSITE" id="PS50110">
    <property type="entry name" value="RESPONSE_REGULATORY"/>
    <property type="match status" value="1"/>
</dbReference>
<dbReference type="Gene3D" id="3.60.40.10">
    <property type="entry name" value="PPM-type phosphatase domain"/>
    <property type="match status" value="1"/>
</dbReference>
<dbReference type="SMART" id="SM00331">
    <property type="entry name" value="PP2C_SIG"/>
    <property type="match status" value="1"/>
</dbReference>
<evidence type="ECO:0000259" key="3">
    <source>
        <dbReference type="PROSITE" id="PS50110"/>
    </source>
</evidence>
<dbReference type="GO" id="GO:0016791">
    <property type="term" value="F:phosphatase activity"/>
    <property type="evidence" value="ECO:0007669"/>
    <property type="project" value="TreeGrafter"/>
</dbReference>
<keyword evidence="5" id="KW-1185">Reference proteome</keyword>
<dbReference type="InterPro" id="IPR011006">
    <property type="entry name" value="CheY-like_superfamily"/>
</dbReference>
<evidence type="ECO:0000256" key="2">
    <source>
        <dbReference type="PROSITE-ProRule" id="PRU00169"/>
    </source>
</evidence>
<comment type="caution">
    <text evidence="2">Lacks conserved residue(s) required for the propagation of feature annotation.</text>
</comment>
<dbReference type="InterPro" id="IPR036457">
    <property type="entry name" value="PPM-type-like_dom_sf"/>
</dbReference>
<gene>
    <name evidence="4" type="ORF">EW093_09105</name>
</gene>
<dbReference type="InterPro" id="IPR001789">
    <property type="entry name" value="Sig_transdc_resp-reg_receiver"/>
</dbReference>
<name>A0A5C1Q9X7_9SPIO</name>
<proteinExistence type="predicted"/>
<dbReference type="Gene3D" id="3.40.50.2300">
    <property type="match status" value="1"/>
</dbReference>
<dbReference type="InterPro" id="IPR036890">
    <property type="entry name" value="HATPase_C_sf"/>
</dbReference>
<organism evidence="4 5">
    <name type="scientific">Thiospirochaeta perfilievii</name>
    <dbReference type="NCBI Taxonomy" id="252967"/>
    <lineage>
        <taxon>Bacteria</taxon>
        <taxon>Pseudomonadati</taxon>
        <taxon>Spirochaetota</taxon>
        <taxon>Spirochaetia</taxon>
        <taxon>Spirochaetales</taxon>
        <taxon>Spirochaetaceae</taxon>
        <taxon>Thiospirochaeta</taxon>
    </lineage>
</organism>
<keyword evidence="1" id="KW-0378">Hydrolase</keyword>
<dbReference type="Gene3D" id="3.30.565.10">
    <property type="entry name" value="Histidine kinase-like ATPase, C-terminal domain"/>
    <property type="match status" value="1"/>
</dbReference>
<sequence>MITSNRDKENSNEGFDAGVDNFLTKPIDPDTLSITLKVATRIIDIHQKLAYQLNLQKEEIARAKEIQQLLYTREIPSIDNVNIRALYKPSQEMGGDFFNIIKTVRGNLAVILVDCTGHGLEASMFATLLKSICDRHLYLLDNPKYLANFVQMVNIDAAGYLTSDQFPVMFVSIYDPVSMKFFYSSANGEHPYLIRNKEAYPLQRAMGMHLGYNTESQYVVKSFKVKPNDIIIYYSDAIIEIKDAIWDRSKDEILKNELAQMGKNLTKDHERFMNFIFENTRNNSLDDDLSLIYFQIKESKEYTTYLYTRDDLDREISCIKNDLFEYDYNYDESEKIVLAVRELILNAIEHGNTGDPSKKVTIEHTINCRYVEFVIEDEGNGFDEKLVPEPTDRVKLQKMYDNNEEGYKHGRGIWLTRRLMNSLKYVNNGRKAITQRKKDKVYTYNNFKTPIDNM</sequence>
<dbReference type="SUPFAM" id="SSF55874">
    <property type="entry name" value="ATPase domain of HSP90 chaperone/DNA topoisomerase II/histidine kinase"/>
    <property type="match status" value="1"/>
</dbReference>
<evidence type="ECO:0000313" key="5">
    <source>
        <dbReference type="Proteomes" id="UP000323824"/>
    </source>
</evidence>
<dbReference type="RefSeq" id="WP_149568095.1">
    <property type="nucleotide sequence ID" value="NZ_CP035807.1"/>
</dbReference>
<dbReference type="EMBL" id="CP035807">
    <property type="protein sequence ID" value="QEN04855.1"/>
    <property type="molecule type" value="Genomic_DNA"/>
</dbReference>
<dbReference type="AlphaFoldDB" id="A0A5C1Q9X7"/>
<dbReference type="Pfam" id="PF13581">
    <property type="entry name" value="HATPase_c_2"/>
    <property type="match status" value="1"/>
</dbReference>
<evidence type="ECO:0000256" key="1">
    <source>
        <dbReference type="ARBA" id="ARBA00022801"/>
    </source>
</evidence>
<accession>A0A5C1Q9X7</accession>
<dbReference type="Proteomes" id="UP000323824">
    <property type="component" value="Chromosome"/>
</dbReference>
<evidence type="ECO:0000313" key="4">
    <source>
        <dbReference type="EMBL" id="QEN04855.1"/>
    </source>
</evidence>
<reference evidence="4 5" key="2">
    <citation type="submission" date="2019-09" db="EMBL/GenBank/DDBJ databases">
        <title>Complete Genome Sequence and Methylome Analysis of free living Spirochaetas.</title>
        <authorList>
            <person name="Leshcheva N."/>
            <person name="Mikheeva N."/>
        </authorList>
    </citation>
    <scope>NUCLEOTIDE SEQUENCE [LARGE SCALE GENOMIC DNA]</scope>
    <source>
        <strain evidence="4 5">P</strain>
    </source>
</reference>
<reference evidence="4 5" key="1">
    <citation type="submission" date="2019-02" db="EMBL/GenBank/DDBJ databases">
        <authorList>
            <person name="Fomenkov A."/>
            <person name="Dubinina G."/>
            <person name="Grabovich M."/>
            <person name="Vincze T."/>
            <person name="Roberts R.J."/>
        </authorList>
    </citation>
    <scope>NUCLEOTIDE SEQUENCE [LARGE SCALE GENOMIC DNA]</scope>
    <source>
        <strain evidence="4 5">P</strain>
    </source>
</reference>
<dbReference type="InterPro" id="IPR001932">
    <property type="entry name" value="PPM-type_phosphatase-like_dom"/>
</dbReference>
<dbReference type="Pfam" id="PF07228">
    <property type="entry name" value="SpoIIE"/>
    <property type="match status" value="1"/>
</dbReference>
<dbReference type="CDD" id="cd16936">
    <property type="entry name" value="HATPase_RsbW-like"/>
    <property type="match status" value="1"/>
</dbReference>
<dbReference type="GO" id="GO:0000160">
    <property type="term" value="P:phosphorelay signal transduction system"/>
    <property type="evidence" value="ECO:0007669"/>
    <property type="project" value="InterPro"/>
</dbReference>